<feature type="transmembrane region" description="Helical" evidence="1">
    <location>
        <begin position="54"/>
        <end position="75"/>
    </location>
</feature>
<keyword evidence="1" id="KW-0812">Transmembrane</keyword>
<proteinExistence type="predicted"/>
<evidence type="ECO:0000313" key="3">
    <source>
        <dbReference type="Proteomes" id="UP000177310"/>
    </source>
</evidence>
<gene>
    <name evidence="2" type="ORF">A3J59_04395</name>
</gene>
<evidence type="ECO:0000313" key="2">
    <source>
        <dbReference type="EMBL" id="OGY52221.1"/>
    </source>
</evidence>
<accession>A0A1G1YIW7</accession>
<reference evidence="2 3" key="1">
    <citation type="journal article" date="2016" name="Nat. Commun.">
        <title>Thousands of microbial genomes shed light on interconnected biogeochemical processes in an aquifer system.</title>
        <authorList>
            <person name="Anantharaman K."/>
            <person name="Brown C.T."/>
            <person name="Hug L.A."/>
            <person name="Sharon I."/>
            <person name="Castelle C.J."/>
            <person name="Probst A.J."/>
            <person name="Thomas B.C."/>
            <person name="Singh A."/>
            <person name="Wilkins M.J."/>
            <person name="Karaoz U."/>
            <person name="Brodie E.L."/>
            <person name="Williams K.H."/>
            <person name="Hubbard S.S."/>
            <person name="Banfield J.F."/>
        </authorList>
    </citation>
    <scope>NUCLEOTIDE SEQUENCE [LARGE SCALE GENOMIC DNA]</scope>
</reference>
<sequence>MAVMVMFVLYASRDLNPAYEATAMTLAFSTCALMFLYSLIFRYYEQMKFSDKKLFYIFFMLIVFAALALVSARLLSGEDDWICQNGAWVKHGQPSFPAPTVPCE</sequence>
<dbReference type="Proteomes" id="UP000177310">
    <property type="component" value="Unassembled WGS sequence"/>
</dbReference>
<comment type="caution">
    <text evidence="2">The sequence shown here is derived from an EMBL/GenBank/DDBJ whole genome shotgun (WGS) entry which is preliminary data.</text>
</comment>
<keyword evidence="1" id="KW-0472">Membrane</keyword>
<dbReference type="EMBL" id="MHIL01000007">
    <property type="protein sequence ID" value="OGY52221.1"/>
    <property type="molecule type" value="Genomic_DNA"/>
</dbReference>
<feature type="transmembrane region" description="Helical" evidence="1">
    <location>
        <begin position="23"/>
        <end position="42"/>
    </location>
</feature>
<dbReference type="AlphaFoldDB" id="A0A1G1YIW7"/>
<keyword evidence="1" id="KW-1133">Transmembrane helix</keyword>
<protein>
    <submittedName>
        <fullName evidence="2">Uncharacterized protein</fullName>
    </submittedName>
</protein>
<name>A0A1G1YIW7_9BACT</name>
<organism evidence="2 3">
    <name type="scientific">Candidatus Buchananbacteria bacterium RIFCSPHIGHO2_02_FULL_56_16</name>
    <dbReference type="NCBI Taxonomy" id="1797542"/>
    <lineage>
        <taxon>Bacteria</taxon>
        <taxon>Candidatus Buchananiibacteriota</taxon>
    </lineage>
</organism>
<dbReference type="STRING" id="1797542.A3J59_04395"/>
<evidence type="ECO:0000256" key="1">
    <source>
        <dbReference type="SAM" id="Phobius"/>
    </source>
</evidence>